<comment type="caution">
    <text evidence="16">The sequence shown here is derived from an EMBL/GenBank/DDBJ whole genome shotgun (WGS) entry which is preliminary data.</text>
</comment>
<sequence>MSSFTLRCAIVLALAPLSAAAFAQDTQPTEPTVILDPVIVTASKTDGLLSQTPARVSVIGEREIRQNPVSNLAKVIETDAGISLKQSGGIGQISEISTRGTNANHTLVLKDGARLNSQNHLAPLYPAFFDLSDVSQIEIVKGPASVQYGADAVGGVVQMRTSAPSKSGIQITGLGGENNTYKALLKADLVTDTGLYASIHGQRLETDGTRILDNQNRDQKANYDQKGYGAVIGFSDDRLSTSIGISQNEGISQYFNYATGKNDATRDFENQLINAKASFDVSQDLTIAARYSEFKDTQVVNDSDPDHFNTKNQDADIHAKWYIAPNQNILAGISYLKSDFKSGDIKDGKQEIDSYGYYLQHQYNSDKINTQLGVRLEDNDRFGNHTVGQGAIRYHFTPATSVYANIGSAFRAPALTELYYQTSSSQLHPADWQSWHTDPTNWVTSTYNTNGNLNLQPEESVTYEIGFDHHLNTNTKFYLSGYYSTIDNLIAYGTESNDYVNRIYNSSYYNVNEATMKGAEAGVKWAKDGYFASLDYGYVETENKANNLEIAYRPKQTLTLSTGVAKDDYGVNLSLVARSKAFSNGANTERVRGYATVDVGTYWQVTPNAKFFANIENIGNTEYRQVSNFGNGWYVNGGRLTTAGLTLTY</sequence>
<evidence type="ECO:0000313" key="16">
    <source>
        <dbReference type="EMBL" id="OOR85224.1"/>
    </source>
</evidence>
<keyword evidence="5 11" id="KW-0812">Transmembrane</keyword>
<evidence type="ECO:0000313" key="17">
    <source>
        <dbReference type="Proteomes" id="UP000190322"/>
    </source>
</evidence>
<dbReference type="Gene3D" id="2.170.130.10">
    <property type="entry name" value="TonB-dependent receptor, plug domain"/>
    <property type="match status" value="1"/>
</dbReference>
<evidence type="ECO:0000256" key="10">
    <source>
        <dbReference type="ARBA" id="ARBA00023237"/>
    </source>
</evidence>
<evidence type="ECO:0000256" key="2">
    <source>
        <dbReference type="ARBA" id="ARBA00008143"/>
    </source>
</evidence>
<dbReference type="SUPFAM" id="SSF56935">
    <property type="entry name" value="Porins"/>
    <property type="match status" value="1"/>
</dbReference>
<keyword evidence="6 13" id="KW-0732">Signal</keyword>
<dbReference type="CDD" id="cd01347">
    <property type="entry name" value="ligand_gated_channel"/>
    <property type="match status" value="1"/>
</dbReference>
<evidence type="ECO:0000256" key="7">
    <source>
        <dbReference type="ARBA" id="ARBA00023077"/>
    </source>
</evidence>
<evidence type="ECO:0000256" key="11">
    <source>
        <dbReference type="PROSITE-ProRule" id="PRU01360"/>
    </source>
</evidence>
<evidence type="ECO:0000256" key="9">
    <source>
        <dbReference type="ARBA" id="ARBA00023170"/>
    </source>
</evidence>
<evidence type="ECO:0000256" key="4">
    <source>
        <dbReference type="ARBA" id="ARBA00022452"/>
    </source>
</evidence>
<accession>A0A1S9ZP25</accession>
<dbReference type="RefSeq" id="WP_078255102.1">
    <property type="nucleotide sequence ID" value="NZ_MUXT01000001.1"/>
</dbReference>
<comment type="subcellular location">
    <subcellularLocation>
        <location evidence="1 11">Cell outer membrane</location>
        <topology evidence="1 11">Multi-pass membrane protein</topology>
    </subcellularLocation>
</comment>
<evidence type="ECO:0000259" key="15">
    <source>
        <dbReference type="Pfam" id="PF07715"/>
    </source>
</evidence>
<keyword evidence="7 12" id="KW-0798">TonB box</keyword>
<dbReference type="Gene3D" id="2.40.170.20">
    <property type="entry name" value="TonB-dependent receptor, beta-barrel domain"/>
    <property type="match status" value="1"/>
</dbReference>
<feature type="signal peptide" evidence="13">
    <location>
        <begin position="1"/>
        <end position="23"/>
    </location>
</feature>
<evidence type="ECO:0000259" key="14">
    <source>
        <dbReference type="Pfam" id="PF00593"/>
    </source>
</evidence>
<dbReference type="Pfam" id="PF00593">
    <property type="entry name" value="TonB_dep_Rec_b-barrel"/>
    <property type="match status" value="1"/>
</dbReference>
<keyword evidence="9" id="KW-0675">Receptor</keyword>
<evidence type="ECO:0000256" key="1">
    <source>
        <dbReference type="ARBA" id="ARBA00004571"/>
    </source>
</evidence>
<evidence type="ECO:0000256" key="3">
    <source>
        <dbReference type="ARBA" id="ARBA00022448"/>
    </source>
</evidence>
<comment type="similarity">
    <text evidence="2">Belongs to the TonB-dependent receptor family. Hemoglobin/haptoglobin binding protein subfamily.</text>
</comment>
<dbReference type="AlphaFoldDB" id="A0A1S9ZP25"/>
<evidence type="ECO:0000256" key="13">
    <source>
        <dbReference type="SAM" id="SignalP"/>
    </source>
</evidence>
<evidence type="ECO:0000256" key="12">
    <source>
        <dbReference type="RuleBase" id="RU003357"/>
    </source>
</evidence>
<keyword evidence="3 11" id="KW-0813">Transport</keyword>
<dbReference type="Proteomes" id="UP000190322">
    <property type="component" value="Unassembled WGS sequence"/>
</dbReference>
<dbReference type="PANTHER" id="PTHR30069">
    <property type="entry name" value="TONB-DEPENDENT OUTER MEMBRANE RECEPTOR"/>
    <property type="match status" value="1"/>
</dbReference>
<keyword evidence="10 11" id="KW-0998">Cell outer membrane</keyword>
<dbReference type="InterPro" id="IPR012910">
    <property type="entry name" value="Plug_dom"/>
</dbReference>
<keyword evidence="8 11" id="KW-0472">Membrane</keyword>
<name>A0A1S9ZP25_9GAMM</name>
<dbReference type="PROSITE" id="PS52016">
    <property type="entry name" value="TONB_DEPENDENT_REC_3"/>
    <property type="match status" value="1"/>
</dbReference>
<feature type="domain" description="TonB-dependent receptor plug" evidence="15">
    <location>
        <begin position="50"/>
        <end position="156"/>
    </location>
</feature>
<dbReference type="InterPro" id="IPR036942">
    <property type="entry name" value="Beta-barrel_TonB_sf"/>
</dbReference>
<dbReference type="GO" id="GO:0015344">
    <property type="term" value="F:siderophore uptake transmembrane transporter activity"/>
    <property type="evidence" value="ECO:0007669"/>
    <property type="project" value="TreeGrafter"/>
</dbReference>
<evidence type="ECO:0000256" key="6">
    <source>
        <dbReference type="ARBA" id="ARBA00022729"/>
    </source>
</evidence>
<dbReference type="GO" id="GO:0044718">
    <property type="term" value="P:siderophore transmembrane transport"/>
    <property type="evidence" value="ECO:0007669"/>
    <property type="project" value="TreeGrafter"/>
</dbReference>
<dbReference type="InterPro" id="IPR039426">
    <property type="entry name" value="TonB-dep_rcpt-like"/>
</dbReference>
<organism evidence="16 17">
    <name type="scientific">Moraxella canis</name>
    <dbReference type="NCBI Taxonomy" id="90239"/>
    <lineage>
        <taxon>Bacteria</taxon>
        <taxon>Pseudomonadati</taxon>
        <taxon>Pseudomonadota</taxon>
        <taxon>Gammaproteobacteria</taxon>
        <taxon>Moraxellales</taxon>
        <taxon>Moraxellaceae</taxon>
        <taxon>Moraxella</taxon>
    </lineage>
</organism>
<proteinExistence type="inferred from homology"/>
<keyword evidence="4 11" id="KW-1134">Transmembrane beta strand</keyword>
<reference evidence="16 17" key="1">
    <citation type="submission" date="2017-02" db="EMBL/GenBank/DDBJ databases">
        <title>Draft genome sequence of Moraxella canis CCUG 8415A type strain.</title>
        <authorList>
            <person name="Engstrom-Jakobsson H."/>
            <person name="Salva-Serra F."/>
            <person name="Thorell K."/>
            <person name="Gonzales-Siles L."/>
            <person name="Karlsson R."/>
            <person name="Boulund F."/>
            <person name="Engstrand L."/>
            <person name="Moore E."/>
        </authorList>
    </citation>
    <scope>NUCLEOTIDE SEQUENCE [LARGE SCALE GENOMIC DNA]</scope>
    <source>
        <strain evidence="16 17">CCUG 8415A</strain>
    </source>
</reference>
<dbReference type="GO" id="GO:0009279">
    <property type="term" value="C:cell outer membrane"/>
    <property type="evidence" value="ECO:0007669"/>
    <property type="project" value="UniProtKB-SubCell"/>
</dbReference>
<dbReference type="EMBL" id="MUXT01000001">
    <property type="protein sequence ID" value="OOR85224.1"/>
    <property type="molecule type" value="Genomic_DNA"/>
</dbReference>
<evidence type="ECO:0000256" key="5">
    <source>
        <dbReference type="ARBA" id="ARBA00022692"/>
    </source>
</evidence>
<dbReference type="Pfam" id="PF07715">
    <property type="entry name" value="Plug"/>
    <property type="match status" value="1"/>
</dbReference>
<evidence type="ECO:0000256" key="8">
    <source>
        <dbReference type="ARBA" id="ARBA00023136"/>
    </source>
</evidence>
<feature type="chain" id="PRO_5013137338" evidence="13">
    <location>
        <begin position="24"/>
        <end position="649"/>
    </location>
</feature>
<dbReference type="InterPro" id="IPR000531">
    <property type="entry name" value="Beta-barrel_TonB"/>
</dbReference>
<protein>
    <submittedName>
        <fullName evidence="16">Ligand-gated channel protein</fullName>
    </submittedName>
</protein>
<dbReference type="PANTHER" id="PTHR30069:SF29">
    <property type="entry name" value="HEMOGLOBIN AND HEMOGLOBIN-HAPTOGLOBIN-BINDING PROTEIN 1-RELATED"/>
    <property type="match status" value="1"/>
</dbReference>
<dbReference type="InterPro" id="IPR037066">
    <property type="entry name" value="Plug_dom_sf"/>
</dbReference>
<gene>
    <name evidence="16" type="ORF">B0180_00010</name>
</gene>
<feature type="domain" description="TonB-dependent receptor-like beta-barrel" evidence="14">
    <location>
        <begin position="214"/>
        <end position="618"/>
    </location>
</feature>